<evidence type="ECO:0000259" key="3">
    <source>
        <dbReference type="Pfam" id="PF24476"/>
    </source>
</evidence>
<evidence type="ECO:0000313" key="5">
    <source>
        <dbReference type="Proteomes" id="UP000016922"/>
    </source>
</evidence>
<feature type="region of interest" description="Disordered" evidence="1">
    <location>
        <begin position="388"/>
        <end position="411"/>
    </location>
</feature>
<organism evidence="4 5">
    <name type="scientific">Glarea lozoyensis (strain ATCC 20868 / MF5171)</name>
    <dbReference type="NCBI Taxonomy" id="1116229"/>
    <lineage>
        <taxon>Eukaryota</taxon>
        <taxon>Fungi</taxon>
        <taxon>Dikarya</taxon>
        <taxon>Ascomycota</taxon>
        <taxon>Pezizomycotina</taxon>
        <taxon>Leotiomycetes</taxon>
        <taxon>Helotiales</taxon>
        <taxon>Helotiaceae</taxon>
        <taxon>Glarea</taxon>
    </lineage>
</organism>
<dbReference type="OrthoDB" id="3565018at2759"/>
<reference evidence="4 5" key="1">
    <citation type="journal article" date="2013" name="BMC Genomics">
        <title>Genomics-driven discovery of the pneumocandin biosynthetic gene cluster in the fungus Glarea lozoyensis.</title>
        <authorList>
            <person name="Chen L."/>
            <person name="Yue Q."/>
            <person name="Zhang X."/>
            <person name="Xiang M."/>
            <person name="Wang C."/>
            <person name="Li S."/>
            <person name="Che Y."/>
            <person name="Ortiz-Lopez F.J."/>
            <person name="Bills G.F."/>
            <person name="Liu X."/>
            <person name="An Z."/>
        </authorList>
    </citation>
    <scope>NUCLEOTIDE SEQUENCE [LARGE SCALE GENOMIC DNA]</scope>
    <source>
        <strain evidence="5">ATCC 20868 / MF5171</strain>
    </source>
</reference>
<accession>S3D3I4</accession>
<dbReference type="Pfam" id="PF24476">
    <property type="entry name" value="DUF7580"/>
    <property type="match status" value="1"/>
</dbReference>
<gene>
    <name evidence="4" type="ORF">GLAREA_06059</name>
</gene>
<dbReference type="GeneID" id="19465113"/>
<feature type="compositionally biased region" description="Polar residues" evidence="1">
    <location>
        <begin position="394"/>
        <end position="411"/>
    </location>
</feature>
<feature type="chain" id="PRO_5004507965" description="DUF7580 domain-containing protein" evidence="2">
    <location>
        <begin position="21"/>
        <end position="681"/>
    </location>
</feature>
<dbReference type="InterPro" id="IPR056002">
    <property type="entry name" value="DUF7580"/>
</dbReference>
<dbReference type="RefSeq" id="XP_008079664.1">
    <property type="nucleotide sequence ID" value="XM_008081473.1"/>
</dbReference>
<dbReference type="eggNOG" id="ENOG502SNN1">
    <property type="taxonomic scope" value="Eukaryota"/>
</dbReference>
<dbReference type="HOGENOM" id="CLU_026305_3_1_1"/>
<feature type="region of interest" description="Disordered" evidence="1">
    <location>
        <begin position="330"/>
        <end position="357"/>
    </location>
</feature>
<feature type="compositionally biased region" description="Low complexity" evidence="1">
    <location>
        <begin position="338"/>
        <end position="357"/>
    </location>
</feature>
<dbReference type="OMA" id="FYECLAR"/>
<dbReference type="PANTHER" id="PTHR35186:SF4">
    <property type="entry name" value="PRION-INHIBITION AND PROPAGATION HELO DOMAIN-CONTAINING PROTEIN"/>
    <property type="match status" value="1"/>
</dbReference>
<feature type="signal peptide" evidence="2">
    <location>
        <begin position="1"/>
        <end position="20"/>
    </location>
</feature>
<evidence type="ECO:0000256" key="1">
    <source>
        <dbReference type="SAM" id="MobiDB-lite"/>
    </source>
</evidence>
<evidence type="ECO:0000256" key="2">
    <source>
        <dbReference type="SAM" id="SignalP"/>
    </source>
</evidence>
<dbReference type="KEGG" id="glz:GLAREA_06059"/>
<dbReference type="AlphaFoldDB" id="S3D3I4"/>
<keyword evidence="2" id="KW-0732">Signal</keyword>
<dbReference type="PANTHER" id="PTHR35186">
    <property type="entry name" value="ANK_REP_REGION DOMAIN-CONTAINING PROTEIN"/>
    <property type="match status" value="1"/>
</dbReference>
<dbReference type="Proteomes" id="UP000016922">
    <property type="component" value="Unassembled WGS sequence"/>
</dbReference>
<sequence>MSGIEVVGLILGSLPLLISAGEHYREGFEPLKKWNRFRTDFIGFIDRLDIERQLYHQMLQRLLLSTGVPPYQLRLFMDSEFAGWREPTLLKDLGLRLGPILPAFLSTIHTMNGLIMKLHSLLSLKNGKVDWARSGGDQWDYQLKRIRLSFSKSGLSLLDNFESHNRKLRELLDSNDKLGGVQKVSEAKQRLNLLQNVKTLADSVYGAVTDAWKCKCVEPHIIMFLLQRSEVISKSPAFRMSFSIQSTKSDAKDNWINRDTTLLSHEDLGTVLALPKGEQKTTELDYLTVLRKDFGATPVSHVKMPSLPYLAPIPFVNSCQSSQSAINRNITNGRSRSSHSIDTSFSSTSTTSDMTDLSDNTTLSTISSSTSISTMTKAKPIKSSRWPFFRSPNKKQVSDISQPHATPQTASEQHSASLQLLENFTHAGCTRIEDLCSVLCVPPGPSPCIGHLVRDRETFELRSAIQKQLAPKHTTLKTLLKKPKKLYLLSRRNRYAIGSTLASSLLALQTSSWLARGLDNETILFYMRNDPARTDLLNEGPYVKNTFYSSLKKATSASPSPSTVEQERSATRRAIFQLGILLLELCFGECMEDQTELSKNHLIDGKPHSATAILTAQNWLEEVEEEEPDLAPIIRSCVLCTFPYKCDWSNEKFTQSFCATVVEPLEELSRRWDQATKVLLA</sequence>
<proteinExistence type="predicted"/>
<feature type="domain" description="DUF7580" evidence="3">
    <location>
        <begin position="470"/>
        <end position="666"/>
    </location>
</feature>
<evidence type="ECO:0000313" key="4">
    <source>
        <dbReference type="EMBL" id="EPE33047.1"/>
    </source>
</evidence>
<name>S3D3I4_GLAL2</name>
<keyword evidence="5" id="KW-1185">Reference proteome</keyword>
<protein>
    <recommendedName>
        <fullName evidence="3">DUF7580 domain-containing protein</fullName>
    </recommendedName>
</protein>
<dbReference type="EMBL" id="KE145358">
    <property type="protein sequence ID" value="EPE33047.1"/>
    <property type="molecule type" value="Genomic_DNA"/>
</dbReference>
<dbReference type="STRING" id="1116229.S3D3I4"/>